<keyword evidence="1" id="KW-1133">Transmembrane helix</keyword>
<dbReference type="GeneID" id="107274447"/>
<sequence length="322" mass="37367">MNFSTRLEFTDNRCAEHSLWNPTTCRWKFTDCEDTSERLTTIVPQVETIKKHNYLSFCISISLLLGCAFLISVYHLMTRHNSTTQYKRTVANEDNDTTKKNTNITEIQNINIIPKNDDKSNGVILLYVKSSSFFLKFMADFGNILKRCCHCDVYDWYGVNELEATELGPSNWVNKLRERGCRIVWVDTPFSRSLVLSHAEENYQKKLLLCGDFRDEAFPGILNMEKHCINDPTSLYENHFIIRFDALPVHDDADDPFADISPYARYMMPRHFNQLCLDLSRQVSVMENNTFEVIDTTTEINEELQQLVNTLKNSSVGYEQST</sequence>
<feature type="transmembrane region" description="Helical" evidence="1">
    <location>
        <begin position="54"/>
        <end position="77"/>
    </location>
</feature>
<dbReference type="KEGG" id="ccin:107274447"/>
<dbReference type="Proteomes" id="UP000694920">
    <property type="component" value="Unplaced"/>
</dbReference>
<evidence type="ECO:0000313" key="3">
    <source>
        <dbReference type="RefSeq" id="XP_015609083.1"/>
    </source>
</evidence>
<reference evidence="3" key="1">
    <citation type="submission" date="2025-08" db="UniProtKB">
        <authorList>
            <consortium name="RefSeq"/>
        </authorList>
    </citation>
    <scope>IDENTIFICATION</scope>
</reference>
<keyword evidence="2" id="KW-1185">Reference proteome</keyword>
<keyword evidence="1" id="KW-0472">Membrane</keyword>
<dbReference type="Gene3D" id="3.40.50.11530">
    <property type="match status" value="1"/>
</dbReference>
<keyword evidence="1" id="KW-0812">Transmembrane</keyword>
<gene>
    <name evidence="3" type="primary">LOC107274447</name>
</gene>
<proteinExistence type="predicted"/>
<dbReference type="RefSeq" id="XP_015609083.1">
    <property type="nucleotide sequence ID" value="XM_015753597.1"/>
</dbReference>
<protein>
    <submittedName>
        <fullName evidence="3">Uncharacterized protein LOC107274447</fullName>
    </submittedName>
</protein>
<evidence type="ECO:0000256" key="1">
    <source>
        <dbReference type="SAM" id="Phobius"/>
    </source>
</evidence>
<accession>A0AAJ7FUK4</accession>
<organism evidence="2 3">
    <name type="scientific">Cephus cinctus</name>
    <name type="common">Wheat stem sawfly</name>
    <dbReference type="NCBI Taxonomy" id="211228"/>
    <lineage>
        <taxon>Eukaryota</taxon>
        <taxon>Metazoa</taxon>
        <taxon>Ecdysozoa</taxon>
        <taxon>Arthropoda</taxon>
        <taxon>Hexapoda</taxon>
        <taxon>Insecta</taxon>
        <taxon>Pterygota</taxon>
        <taxon>Neoptera</taxon>
        <taxon>Endopterygota</taxon>
        <taxon>Hymenoptera</taxon>
        <taxon>Cephoidea</taxon>
        <taxon>Cephidae</taxon>
        <taxon>Cephus</taxon>
    </lineage>
</organism>
<dbReference type="AlphaFoldDB" id="A0AAJ7FUK4"/>
<name>A0AAJ7FUK4_CEPCN</name>
<evidence type="ECO:0000313" key="2">
    <source>
        <dbReference type="Proteomes" id="UP000694920"/>
    </source>
</evidence>